<proteinExistence type="predicted"/>
<evidence type="ECO:0000313" key="2">
    <source>
        <dbReference type="Proteomes" id="UP001601948"/>
    </source>
</evidence>
<sequence length="141" mass="15692">MNWACRQRERAGAQRGDPRTALGRLTHAIEHPLFRLVRRLPARHQHRIGCVEGGRRPGRSQTETQLAASHGRRIAVSADADFVQLGAVGPSSYRENLEGEHEVEHLDPVRKHGCHDMHSVIVWPGICGDSKRAAPLHELIG</sequence>
<comment type="caution">
    <text evidence="1">The sequence shown here is derived from an EMBL/GenBank/DDBJ whole genome shotgun (WGS) entry which is preliminary data.</text>
</comment>
<organism evidence="1 2">
    <name type="scientific">Nocardia suismassiliense</name>
    <dbReference type="NCBI Taxonomy" id="2077092"/>
    <lineage>
        <taxon>Bacteria</taxon>
        <taxon>Bacillati</taxon>
        <taxon>Actinomycetota</taxon>
        <taxon>Actinomycetes</taxon>
        <taxon>Mycobacteriales</taxon>
        <taxon>Nocardiaceae</taxon>
        <taxon>Nocardia</taxon>
    </lineage>
</organism>
<accession>A0ABW6R3Y3</accession>
<evidence type="ECO:0000313" key="1">
    <source>
        <dbReference type="EMBL" id="MFF3228226.1"/>
    </source>
</evidence>
<dbReference type="RefSeq" id="WP_387724863.1">
    <property type="nucleotide sequence ID" value="NZ_JBIAPI010000013.1"/>
</dbReference>
<dbReference type="EMBL" id="JBIAPI010000013">
    <property type="protein sequence ID" value="MFF3228226.1"/>
    <property type="molecule type" value="Genomic_DNA"/>
</dbReference>
<name>A0ABW6R3Y3_9NOCA</name>
<gene>
    <name evidence="1" type="ORF">ACFYV7_35905</name>
</gene>
<dbReference type="Proteomes" id="UP001601948">
    <property type="component" value="Unassembled WGS sequence"/>
</dbReference>
<protein>
    <submittedName>
        <fullName evidence="1">Uncharacterized protein</fullName>
    </submittedName>
</protein>
<reference evidence="1 2" key="1">
    <citation type="submission" date="2024-10" db="EMBL/GenBank/DDBJ databases">
        <title>The Natural Products Discovery Center: Release of the First 8490 Sequenced Strains for Exploring Actinobacteria Biosynthetic Diversity.</title>
        <authorList>
            <person name="Kalkreuter E."/>
            <person name="Kautsar S.A."/>
            <person name="Yang D."/>
            <person name="Bader C.D."/>
            <person name="Teijaro C.N."/>
            <person name="Fluegel L."/>
            <person name="Davis C.M."/>
            <person name="Simpson J.R."/>
            <person name="Lauterbach L."/>
            <person name="Steele A.D."/>
            <person name="Gui C."/>
            <person name="Meng S."/>
            <person name="Li G."/>
            <person name="Viehrig K."/>
            <person name="Ye F."/>
            <person name="Su P."/>
            <person name="Kiefer A.F."/>
            <person name="Nichols A."/>
            <person name="Cepeda A.J."/>
            <person name="Yan W."/>
            <person name="Fan B."/>
            <person name="Jiang Y."/>
            <person name="Adhikari A."/>
            <person name="Zheng C.-J."/>
            <person name="Schuster L."/>
            <person name="Cowan T.M."/>
            <person name="Smanski M.J."/>
            <person name="Chevrette M.G."/>
            <person name="De Carvalho L.P.S."/>
            <person name="Shen B."/>
        </authorList>
    </citation>
    <scope>NUCLEOTIDE SEQUENCE [LARGE SCALE GENOMIC DNA]</scope>
    <source>
        <strain evidence="1 2">NPDC003040</strain>
    </source>
</reference>
<keyword evidence="2" id="KW-1185">Reference proteome</keyword>